<feature type="domain" description="HTH cro/C1-type" evidence="3">
    <location>
        <begin position="33"/>
        <end position="81"/>
    </location>
</feature>
<dbReference type="InterPro" id="IPR010982">
    <property type="entry name" value="Lambda_DNA-bd_dom_sf"/>
</dbReference>
<protein>
    <submittedName>
        <fullName evidence="4">XRE family transcriptional regulator</fullName>
    </submittedName>
</protein>
<feature type="compositionally biased region" description="Gly residues" evidence="2">
    <location>
        <begin position="180"/>
        <end position="189"/>
    </location>
</feature>
<evidence type="ECO:0000313" key="5">
    <source>
        <dbReference type="Proteomes" id="UP001368500"/>
    </source>
</evidence>
<dbReference type="CDD" id="cd02209">
    <property type="entry name" value="cupin_XRE_C"/>
    <property type="match status" value="1"/>
</dbReference>
<dbReference type="RefSeq" id="WP_341375174.1">
    <property type="nucleotide sequence ID" value="NZ_JBBUTF010000014.1"/>
</dbReference>
<name>A0ABU9BEL4_9BURK</name>
<dbReference type="Pfam" id="PF07883">
    <property type="entry name" value="Cupin_2"/>
    <property type="match status" value="1"/>
</dbReference>
<dbReference type="Pfam" id="PF13560">
    <property type="entry name" value="HTH_31"/>
    <property type="match status" value="1"/>
</dbReference>
<dbReference type="Proteomes" id="UP001368500">
    <property type="component" value="Unassembled WGS sequence"/>
</dbReference>
<dbReference type="InterPro" id="IPR014710">
    <property type="entry name" value="RmlC-like_jellyroll"/>
</dbReference>
<evidence type="ECO:0000313" key="4">
    <source>
        <dbReference type="EMBL" id="MEK8027392.1"/>
    </source>
</evidence>
<organism evidence="4 5">
    <name type="scientific">Pseudaquabacterium rugosum</name>
    <dbReference type="NCBI Taxonomy" id="2984194"/>
    <lineage>
        <taxon>Bacteria</taxon>
        <taxon>Pseudomonadati</taxon>
        <taxon>Pseudomonadota</taxon>
        <taxon>Betaproteobacteria</taxon>
        <taxon>Burkholderiales</taxon>
        <taxon>Sphaerotilaceae</taxon>
        <taxon>Pseudaquabacterium</taxon>
    </lineage>
</organism>
<feature type="region of interest" description="Disordered" evidence="2">
    <location>
        <begin position="1"/>
        <end position="24"/>
    </location>
</feature>
<dbReference type="InterPro" id="IPR011051">
    <property type="entry name" value="RmlC_Cupin_sf"/>
</dbReference>
<keyword evidence="5" id="KW-1185">Reference proteome</keyword>
<dbReference type="SUPFAM" id="SSF51182">
    <property type="entry name" value="RmlC-like cupins"/>
    <property type="match status" value="1"/>
</dbReference>
<dbReference type="EMBL" id="JBBUTF010000014">
    <property type="protein sequence ID" value="MEK8027392.1"/>
    <property type="molecule type" value="Genomic_DNA"/>
</dbReference>
<dbReference type="SMART" id="SM00530">
    <property type="entry name" value="HTH_XRE"/>
    <property type="match status" value="1"/>
</dbReference>
<dbReference type="CDD" id="cd00093">
    <property type="entry name" value="HTH_XRE"/>
    <property type="match status" value="1"/>
</dbReference>
<sequence>MPARLSSPADPFVDELDPDGGAAQRREAIGRRLRRARQTAGLTLAALAQRSGVPLSTVSKIELGRHAASHEKLVALACALGPGLPLLWPTGADAAAAMAPQGGVATASGREALPGTSTGIVAVPGGSSAVGSTADRSTRPPPAPDVRTATAPAGPRAVRSRLEDAPRLRAPPVALASADSGGGSSGSGDDGAQPAPAAAGLWRELAAGFGGAVMRPFHQVVLARGTDGDPGPIGPWQHHDGQCLLHVLGGAVLLSLDDGARWPLAQGQSVYLAAGVGHRCWSTSARPAELLWVLGPAA</sequence>
<dbReference type="Gene3D" id="1.10.260.40">
    <property type="entry name" value="lambda repressor-like DNA-binding domains"/>
    <property type="match status" value="1"/>
</dbReference>
<evidence type="ECO:0000256" key="1">
    <source>
        <dbReference type="ARBA" id="ARBA00023125"/>
    </source>
</evidence>
<evidence type="ECO:0000259" key="3">
    <source>
        <dbReference type="PROSITE" id="PS50943"/>
    </source>
</evidence>
<evidence type="ECO:0000256" key="2">
    <source>
        <dbReference type="SAM" id="MobiDB-lite"/>
    </source>
</evidence>
<reference evidence="4 5" key="1">
    <citation type="submission" date="2024-04" db="EMBL/GenBank/DDBJ databases">
        <title>Novel species of the genus Ideonella isolated from streams.</title>
        <authorList>
            <person name="Lu H."/>
        </authorList>
    </citation>
    <scope>NUCLEOTIDE SEQUENCE [LARGE SCALE GENOMIC DNA]</scope>
    <source>
        <strain evidence="4 5">BYS139W</strain>
    </source>
</reference>
<feature type="compositionally biased region" description="Low complexity" evidence="2">
    <location>
        <begin position="168"/>
        <end position="179"/>
    </location>
</feature>
<dbReference type="PANTHER" id="PTHR46797:SF1">
    <property type="entry name" value="METHYLPHOSPHONATE SYNTHASE"/>
    <property type="match status" value="1"/>
</dbReference>
<dbReference type="InterPro" id="IPR050807">
    <property type="entry name" value="TransReg_Diox_bact_type"/>
</dbReference>
<keyword evidence="1" id="KW-0238">DNA-binding</keyword>
<dbReference type="PROSITE" id="PS50943">
    <property type="entry name" value="HTH_CROC1"/>
    <property type="match status" value="1"/>
</dbReference>
<proteinExistence type="predicted"/>
<dbReference type="PANTHER" id="PTHR46797">
    <property type="entry name" value="HTH-TYPE TRANSCRIPTIONAL REGULATOR"/>
    <property type="match status" value="1"/>
</dbReference>
<gene>
    <name evidence="4" type="ORF">AACH11_15615</name>
</gene>
<accession>A0ABU9BEL4</accession>
<dbReference type="Gene3D" id="2.60.120.10">
    <property type="entry name" value="Jelly Rolls"/>
    <property type="match status" value="1"/>
</dbReference>
<dbReference type="SUPFAM" id="SSF47413">
    <property type="entry name" value="lambda repressor-like DNA-binding domains"/>
    <property type="match status" value="1"/>
</dbReference>
<dbReference type="InterPro" id="IPR013096">
    <property type="entry name" value="Cupin_2"/>
</dbReference>
<dbReference type="InterPro" id="IPR001387">
    <property type="entry name" value="Cro/C1-type_HTH"/>
</dbReference>
<feature type="region of interest" description="Disordered" evidence="2">
    <location>
        <begin position="106"/>
        <end position="196"/>
    </location>
</feature>
<comment type="caution">
    <text evidence="4">The sequence shown here is derived from an EMBL/GenBank/DDBJ whole genome shotgun (WGS) entry which is preliminary data.</text>
</comment>